<accession>A0A6A4T655</accession>
<evidence type="ECO:0000313" key="1">
    <source>
        <dbReference type="EMBL" id="KAF0041483.1"/>
    </source>
</evidence>
<gene>
    <name evidence="1" type="ORF">F2P81_007381</name>
</gene>
<proteinExistence type="predicted"/>
<reference evidence="1 2" key="1">
    <citation type="submission" date="2019-06" db="EMBL/GenBank/DDBJ databases">
        <title>Draft genomes of female and male turbot (Scophthalmus maximus).</title>
        <authorList>
            <person name="Xu H."/>
            <person name="Xu X.-W."/>
            <person name="Shao C."/>
            <person name="Chen S."/>
        </authorList>
    </citation>
    <scope>NUCLEOTIDE SEQUENCE [LARGE SCALE GENOMIC DNA]</scope>
    <source>
        <strain evidence="1">Ysfricsl-2016a</strain>
        <tissue evidence="1">Blood</tissue>
    </source>
</reference>
<dbReference type="Proteomes" id="UP000438429">
    <property type="component" value="Unassembled WGS sequence"/>
</dbReference>
<evidence type="ECO:0000313" key="2">
    <source>
        <dbReference type="Proteomes" id="UP000438429"/>
    </source>
</evidence>
<sequence length="69" mass="8255">MQRKRCYVRCGRGDERKSGANVRHKGDSAHFEMQWYEKPMDNHTSGGKEERVTEHRSLRYRLLASFDRI</sequence>
<dbReference type="EMBL" id="VEVO01000006">
    <property type="protein sequence ID" value="KAF0041483.1"/>
    <property type="molecule type" value="Genomic_DNA"/>
</dbReference>
<protein>
    <submittedName>
        <fullName evidence="1">Uncharacterized protein</fullName>
    </submittedName>
</protein>
<comment type="caution">
    <text evidence="1">The sequence shown here is derived from an EMBL/GenBank/DDBJ whole genome shotgun (WGS) entry which is preliminary data.</text>
</comment>
<name>A0A6A4T655_SCOMX</name>
<dbReference type="AlphaFoldDB" id="A0A6A4T655"/>
<organism evidence="1 2">
    <name type="scientific">Scophthalmus maximus</name>
    <name type="common">Turbot</name>
    <name type="synonym">Psetta maxima</name>
    <dbReference type="NCBI Taxonomy" id="52904"/>
    <lineage>
        <taxon>Eukaryota</taxon>
        <taxon>Metazoa</taxon>
        <taxon>Chordata</taxon>
        <taxon>Craniata</taxon>
        <taxon>Vertebrata</taxon>
        <taxon>Euteleostomi</taxon>
        <taxon>Actinopterygii</taxon>
        <taxon>Neopterygii</taxon>
        <taxon>Teleostei</taxon>
        <taxon>Neoteleostei</taxon>
        <taxon>Acanthomorphata</taxon>
        <taxon>Carangaria</taxon>
        <taxon>Pleuronectiformes</taxon>
        <taxon>Pleuronectoidei</taxon>
        <taxon>Scophthalmidae</taxon>
        <taxon>Scophthalmus</taxon>
    </lineage>
</organism>